<dbReference type="EMBL" id="CP047225">
    <property type="protein sequence ID" value="QIW62358.1"/>
    <property type="molecule type" value="Genomic_DNA"/>
</dbReference>
<organism evidence="2 3">
    <name type="scientific">Mycoplasmopsis gallinacea</name>
    <dbReference type="NCBI Taxonomy" id="29556"/>
    <lineage>
        <taxon>Bacteria</taxon>
        <taxon>Bacillati</taxon>
        <taxon>Mycoplasmatota</taxon>
        <taxon>Mycoplasmoidales</taxon>
        <taxon>Metamycoplasmataceae</taxon>
        <taxon>Mycoplasmopsis</taxon>
    </lineage>
</organism>
<evidence type="ECO:0000256" key="1">
    <source>
        <dbReference type="SAM" id="Coils"/>
    </source>
</evidence>
<evidence type="ECO:0000313" key="3">
    <source>
        <dbReference type="Proteomes" id="UP000503310"/>
    </source>
</evidence>
<evidence type="ECO:0000313" key="2">
    <source>
        <dbReference type="EMBL" id="QIW62358.1"/>
    </source>
</evidence>
<protein>
    <submittedName>
        <fullName evidence="2">Uncharacterized protein</fullName>
    </submittedName>
</protein>
<reference evidence="2 3" key="1">
    <citation type="submission" date="2019-12" db="EMBL/GenBank/DDBJ databases">
        <title>Sequencing and analysis of the whole genome of Mycoplasma gallinaceum strain Peacock20181011.</title>
        <authorList>
            <person name="Liu X."/>
            <person name="Qin Z."/>
            <person name="Xu H."/>
        </authorList>
    </citation>
    <scope>NUCLEOTIDE SEQUENCE [LARGE SCALE GENOMIC DNA]</scope>
    <source>
        <strain evidence="2 3">Peacock20181011</strain>
    </source>
</reference>
<dbReference type="AlphaFoldDB" id="A0A6H0V2Z9"/>
<keyword evidence="1" id="KW-0175">Coiled coil</keyword>
<sequence length="161" mass="19655">MKLNKELLTFLEEFKKDKLNQTVRDIVFENEDFQGIDFNYIDLANKYIEDLEERLDDEELKVDEKFFENQSEHIYEIADDNVNIYYADLEKNAVEKLNYLLDNHSDVLEEFTKTNKKNFYVIVHYAEYYIGSDFLEEFHRKFEETIEKRLDLDNQKEMLME</sequence>
<dbReference type="RefSeq" id="WP_167845326.1">
    <property type="nucleotide sequence ID" value="NZ_CP047225.1"/>
</dbReference>
<proteinExistence type="predicted"/>
<dbReference type="Proteomes" id="UP000503310">
    <property type="component" value="Chromosome"/>
</dbReference>
<name>A0A6H0V2Z9_9BACT</name>
<accession>A0A6H0V2Z9</accession>
<gene>
    <name evidence="2" type="ORF">GOQ20_02900</name>
</gene>
<feature type="coiled-coil region" evidence="1">
    <location>
        <begin position="41"/>
        <end position="68"/>
    </location>
</feature>